<accession>A0A0R2ARN5</accession>
<comment type="caution">
    <text evidence="2">The sequence shown here is derived from an EMBL/GenBank/DDBJ whole genome shotgun (WGS) entry which is preliminary data.</text>
</comment>
<protein>
    <recommendedName>
        <fullName evidence="4">Phage holin, LL-H family</fullName>
    </recommendedName>
</protein>
<keyword evidence="1" id="KW-0472">Membrane</keyword>
<feature type="transmembrane region" description="Helical" evidence="1">
    <location>
        <begin position="6"/>
        <end position="25"/>
    </location>
</feature>
<keyword evidence="3" id="KW-1185">Reference proteome</keyword>
<dbReference type="AlphaFoldDB" id="A0A0R2ARN5"/>
<proteinExistence type="predicted"/>
<reference evidence="2 3" key="1">
    <citation type="journal article" date="2015" name="Genome Announc.">
        <title>Expanding the biotechnology potential of lactobacilli through comparative genomics of 213 strains and associated genera.</title>
        <authorList>
            <person name="Sun Z."/>
            <person name="Harris H.M."/>
            <person name="McCann A."/>
            <person name="Guo C."/>
            <person name="Argimon S."/>
            <person name="Zhang W."/>
            <person name="Yang X."/>
            <person name="Jeffery I.B."/>
            <person name="Cooney J.C."/>
            <person name="Kagawa T.F."/>
            <person name="Liu W."/>
            <person name="Song Y."/>
            <person name="Salvetti E."/>
            <person name="Wrobel A."/>
            <person name="Rasinkangas P."/>
            <person name="Parkhill J."/>
            <person name="Rea M.C."/>
            <person name="O'Sullivan O."/>
            <person name="Ritari J."/>
            <person name="Douillard F.P."/>
            <person name="Paul Ross R."/>
            <person name="Yang R."/>
            <person name="Briner A.E."/>
            <person name="Felis G.E."/>
            <person name="de Vos W.M."/>
            <person name="Barrangou R."/>
            <person name="Klaenhammer T.R."/>
            <person name="Caufield P.W."/>
            <person name="Cui Y."/>
            <person name="Zhang H."/>
            <person name="O'Toole P.W."/>
        </authorList>
    </citation>
    <scope>NUCLEOTIDE SEQUENCE [LARGE SCALE GENOMIC DNA]</scope>
    <source>
        <strain evidence="2 3">DSM 23829</strain>
    </source>
</reference>
<sequence length="143" mass="15710">MKNVLLDIITVLGFSAICLMLAFMLRKLSEYLVIKSKSAKSEQERNRAIKLSNTCKYLSDVSYNLSAHVEQYDAGGAAKKEKALNSLVDIANQHGITITNNEASGLIENAVTLLKNNGGEIHHNEIKATKDVKISAQRSYENG</sequence>
<dbReference type="PATRIC" id="fig|1423781.4.peg.272"/>
<evidence type="ECO:0000313" key="3">
    <source>
        <dbReference type="Proteomes" id="UP000052012"/>
    </source>
</evidence>
<dbReference type="Proteomes" id="UP000052012">
    <property type="component" value="Unassembled WGS sequence"/>
</dbReference>
<dbReference type="InterPro" id="IPR010026">
    <property type="entry name" value="Phage_holin_LL-H"/>
</dbReference>
<name>A0A0R2ARN5_9LACO</name>
<gene>
    <name evidence="2" type="ORF">FD06_GL000269</name>
</gene>
<organism evidence="2 3">
    <name type="scientific">Apilactobacillus ozensis DSM 23829 = JCM 17196</name>
    <dbReference type="NCBI Taxonomy" id="1423781"/>
    <lineage>
        <taxon>Bacteria</taxon>
        <taxon>Bacillati</taxon>
        <taxon>Bacillota</taxon>
        <taxon>Bacilli</taxon>
        <taxon>Lactobacillales</taxon>
        <taxon>Lactobacillaceae</taxon>
        <taxon>Apilactobacillus</taxon>
    </lineage>
</organism>
<dbReference type="RefSeq" id="WP_056965761.1">
    <property type="nucleotide sequence ID" value="NZ_AYYQ01000006.1"/>
</dbReference>
<dbReference type="EMBL" id="AYYQ01000006">
    <property type="protein sequence ID" value="KRM69210.1"/>
    <property type="molecule type" value="Genomic_DNA"/>
</dbReference>
<evidence type="ECO:0008006" key="4">
    <source>
        <dbReference type="Google" id="ProtNLM"/>
    </source>
</evidence>
<dbReference type="Pfam" id="PF09682">
    <property type="entry name" value="Phage_holin_6_1"/>
    <property type="match status" value="1"/>
</dbReference>
<evidence type="ECO:0000313" key="2">
    <source>
        <dbReference type="EMBL" id="KRM69210.1"/>
    </source>
</evidence>
<keyword evidence="1" id="KW-0812">Transmembrane</keyword>
<keyword evidence="1" id="KW-1133">Transmembrane helix</keyword>
<evidence type="ECO:0000256" key="1">
    <source>
        <dbReference type="SAM" id="Phobius"/>
    </source>
</evidence>
<dbReference type="STRING" id="1423781.FD06_GL000269"/>